<evidence type="ECO:0000313" key="7">
    <source>
        <dbReference type="EMBL" id="GHO43218.1"/>
    </source>
</evidence>
<keyword evidence="8" id="KW-1185">Reference proteome</keyword>
<feature type="domain" description="Protein kinase" evidence="6">
    <location>
        <begin position="37"/>
        <end position="290"/>
    </location>
</feature>
<dbReference type="Proteomes" id="UP000612362">
    <property type="component" value="Unassembled WGS sequence"/>
</dbReference>
<dbReference type="SUPFAM" id="SSF56112">
    <property type="entry name" value="Protein kinase-like (PK-like)"/>
    <property type="match status" value="1"/>
</dbReference>
<keyword evidence="2" id="KW-0808">Transferase</keyword>
<evidence type="ECO:0000256" key="3">
    <source>
        <dbReference type="ARBA" id="ARBA00022741"/>
    </source>
</evidence>
<reference evidence="7" key="1">
    <citation type="submission" date="2020-10" db="EMBL/GenBank/DDBJ databases">
        <title>Taxonomic study of unclassified bacteria belonging to the class Ktedonobacteria.</title>
        <authorList>
            <person name="Yabe S."/>
            <person name="Wang C.M."/>
            <person name="Zheng Y."/>
            <person name="Sakai Y."/>
            <person name="Cavaletti L."/>
            <person name="Monciardini P."/>
            <person name="Donadio S."/>
        </authorList>
    </citation>
    <scope>NUCLEOTIDE SEQUENCE</scope>
    <source>
        <strain evidence="7">SOSP1-1</strain>
    </source>
</reference>
<organism evidence="7 8">
    <name type="scientific">Ktedonospora formicarum</name>
    <dbReference type="NCBI Taxonomy" id="2778364"/>
    <lineage>
        <taxon>Bacteria</taxon>
        <taxon>Bacillati</taxon>
        <taxon>Chloroflexota</taxon>
        <taxon>Ktedonobacteria</taxon>
        <taxon>Ktedonobacterales</taxon>
        <taxon>Ktedonobacteraceae</taxon>
        <taxon>Ktedonospora</taxon>
    </lineage>
</organism>
<name>A0A8J3HZ74_9CHLR</name>
<evidence type="ECO:0000256" key="1">
    <source>
        <dbReference type="ARBA" id="ARBA00012513"/>
    </source>
</evidence>
<dbReference type="PROSITE" id="PS50011">
    <property type="entry name" value="PROTEIN_KINASE_DOM"/>
    <property type="match status" value="1"/>
</dbReference>
<keyword evidence="4" id="KW-0418">Kinase</keyword>
<dbReference type="RefSeq" id="WP_220192702.1">
    <property type="nucleotide sequence ID" value="NZ_BNJF01000001.1"/>
</dbReference>
<dbReference type="EMBL" id="BNJF01000001">
    <property type="protein sequence ID" value="GHO43218.1"/>
    <property type="molecule type" value="Genomic_DNA"/>
</dbReference>
<keyword evidence="5" id="KW-0067">ATP-binding</keyword>
<dbReference type="EC" id="2.7.11.1" evidence="1"/>
<evidence type="ECO:0000256" key="4">
    <source>
        <dbReference type="ARBA" id="ARBA00022777"/>
    </source>
</evidence>
<evidence type="ECO:0000313" key="8">
    <source>
        <dbReference type="Proteomes" id="UP000612362"/>
    </source>
</evidence>
<sequence>MRRCADQVDCGYENRDSDLFCRACSLPLIHTMLAGRYRVDALISKGGYAAVFRGVDRNLSRYIGIKVLLPSRTTNSEHEHFLREARIAATLDHPNIAPVLDYGRDGPSVFLVMPLYTAGSLRTRLAHANGPLPLSEAKSSFTQLASALNYAHTRPRPVIHRDIKPENILLHQDDHRLVITDFGIARALEPGARVGRTVTVRGTVGYMAPEQTSGVVDPRSDQYGCAIVLYEMLTGYHPLDPAGGTVPPVTSLNPDLPQALDDVVLRAIASNPESRYADMQEFMQAFDAAFTTSAKVPRVRVPYQNPVAPDVHTVPSSRQGSRGAVQPRILVILVSKAS</sequence>
<dbReference type="Pfam" id="PF00069">
    <property type="entry name" value="Pkinase"/>
    <property type="match status" value="1"/>
</dbReference>
<dbReference type="Gene3D" id="1.10.510.10">
    <property type="entry name" value="Transferase(Phosphotransferase) domain 1"/>
    <property type="match status" value="1"/>
</dbReference>
<dbReference type="InterPro" id="IPR011009">
    <property type="entry name" value="Kinase-like_dom_sf"/>
</dbReference>
<dbReference type="PANTHER" id="PTHR43289">
    <property type="entry name" value="MITOGEN-ACTIVATED PROTEIN KINASE KINASE KINASE 20-RELATED"/>
    <property type="match status" value="1"/>
</dbReference>
<dbReference type="PANTHER" id="PTHR43289:SF6">
    <property type="entry name" value="SERINE_THREONINE-PROTEIN KINASE NEKL-3"/>
    <property type="match status" value="1"/>
</dbReference>
<dbReference type="InterPro" id="IPR008271">
    <property type="entry name" value="Ser/Thr_kinase_AS"/>
</dbReference>
<dbReference type="AlphaFoldDB" id="A0A8J3HZ74"/>
<dbReference type="GO" id="GO:0004674">
    <property type="term" value="F:protein serine/threonine kinase activity"/>
    <property type="evidence" value="ECO:0007669"/>
    <property type="project" value="UniProtKB-EC"/>
</dbReference>
<accession>A0A8J3HZ74</accession>
<keyword evidence="3" id="KW-0547">Nucleotide-binding</keyword>
<dbReference type="InterPro" id="IPR000719">
    <property type="entry name" value="Prot_kinase_dom"/>
</dbReference>
<protein>
    <recommendedName>
        <fullName evidence="1">non-specific serine/threonine protein kinase</fullName>
        <ecNumber evidence="1">2.7.11.1</ecNumber>
    </recommendedName>
</protein>
<evidence type="ECO:0000256" key="2">
    <source>
        <dbReference type="ARBA" id="ARBA00022679"/>
    </source>
</evidence>
<dbReference type="SMART" id="SM00220">
    <property type="entry name" value="S_TKc"/>
    <property type="match status" value="1"/>
</dbReference>
<gene>
    <name evidence="7" type="ORF">KSX_13810</name>
</gene>
<evidence type="ECO:0000256" key="5">
    <source>
        <dbReference type="ARBA" id="ARBA00022840"/>
    </source>
</evidence>
<dbReference type="Gene3D" id="3.30.200.20">
    <property type="entry name" value="Phosphorylase Kinase, domain 1"/>
    <property type="match status" value="1"/>
</dbReference>
<comment type="caution">
    <text evidence="7">The sequence shown here is derived from an EMBL/GenBank/DDBJ whole genome shotgun (WGS) entry which is preliminary data.</text>
</comment>
<dbReference type="GO" id="GO:0005524">
    <property type="term" value="F:ATP binding"/>
    <property type="evidence" value="ECO:0007669"/>
    <property type="project" value="UniProtKB-KW"/>
</dbReference>
<dbReference type="PROSITE" id="PS00108">
    <property type="entry name" value="PROTEIN_KINASE_ST"/>
    <property type="match status" value="1"/>
</dbReference>
<proteinExistence type="predicted"/>
<evidence type="ECO:0000259" key="6">
    <source>
        <dbReference type="PROSITE" id="PS50011"/>
    </source>
</evidence>
<dbReference type="CDD" id="cd14014">
    <property type="entry name" value="STKc_PknB_like"/>
    <property type="match status" value="1"/>
</dbReference>